<organism evidence="3 4">
    <name type="scientific">Actinidia chinensis var. chinensis</name>
    <name type="common">Chinese soft-hair kiwi</name>
    <dbReference type="NCBI Taxonomy" id="1590841"/>
    <lineage>
        <taxon>Eukaryota</taxon>
        <taxon>Viridiplantae</taxon>
        <taxon>Streptophyta</taxon>
        <taxon>Embryophyta</taxon>
        <taxon>Tracheophyta</taxon>
        <taxon>Spermatophyta</taxon>
        <taxon>Magnoliopsida</taxon>
        <taxon>eudicotyledons</taxon>
        <taxon>Gunneridae</taxon>
        <taxon>Pentapetalae</taxon>
        <taxon>asterids</taxon>
        <taxon>Ericales</taxon>
        <taxon>Actinidiaceae</taxon>
        <taxon>Actinidia</taxon>
    </lineage>
</organism>
<dbReference type="OrthoDB" id="1192152at2759"/>
<comment type="caution">
    <text evidence="3">The sequence shown here is derived from an EMBL/GenBank/DDBJ whole genome shotgun (WGS) entry which is preliminary data.</text>
</comment>
<dbReference type="OMA" id="EHARTWH"/>
<dbReference type="PANTHER" id="PTHR47926:SF373">
    <property type="entry name" value="TETRATRICOPEPTIDE-LIKE HELICAL DOMAIN SUPERFAMILY, DYW DOMAIN-CONTAINING PROTEIN"/>
    <property type="match status" value="1"/>
</dbReference>
<dbReference type="GO" id="GO:0099402">
    <property type="term" value="P:plant organ development"/>
    <property type="evidence" value="ECO:0007669"/>
    <property type="project" value="UniProtKB-ARBA"/>
</dbReference>
<dbReference type="EMBL" id="NKQK01000009">
    <property type="protein sequence ID" value="PSS21669.1"/>
    <property type="molecule type" value="Genomic_DNA"/>
</dbReference>
<dbReference type="Pfam" id="PF13041">
    <property type="entry name" value="PPR_2"/>
    <property type="match status" value="1"/>
</dbReference>
<name>A0A2R6R6M8_ACTCC</name>
<dbReference type="InterPro" id="IPR046960">
    <property type="entry name" value="PPR_At4g14850-like_plant"/>
</dbReference>
<dbReference type="Gramene" id="PSS21669">
    <property type="protein sequence ID" value="PSS21669"/>
    <property type="gene ID" value="CEY00_Acc10718"/>
</dbReference>
<dbReference type="Proteomes" id="UP000241394">
    <property type="component" value="Chromosome LG9"/>
</dbReference>
<dbReference type="InParanoid" id="A0A2R6R6M8"/>
<proteinExistence type="predicted"/>
<keyword evidence="4" id="KW-1185">Reference proteome</keyword>
<reference evidence="4" key="2">
    <citation type="journal article" date="2018" name="BMC Genomics">
        <title>A manually annotated Actinidia chinensis var. chinensis (kiwifruit) genome highlights the challenges associated with draft genomes and gene prediction in plants.</title>
        <authorList>
            <person name="Pilkington S.M."/>
            <person name="Crowhurst R."/>
            <person name="Hilario E."/>
            <person name="Nardozza S."/>
            <person name="Fraser L."/>
            <person name="Peng Y."/>
            <person name="Gunaseelan K."/>
            <person name="Simpson R."/>
            <person name="Tahir J."/>
            <person name="Deroles S.C."/>
            <person name="Templeton K."/>
            <person name="Luo Z."/>
            <person name="Davy M."/>
            <person name="Cheng C."/>
            <person name="McNeilage M."/>
            <person name="Scaglione D."/>
            <person name="Liu Y."/>
            <person name="Zhang Q."/>
            <person name="Datson P."/>
            <person name="De Silva N."/>
            <person name="Gardiner S.E."/>
            <person name="Bassett H."/>
            <person name="Chagne D."/>
            <person name="McCallum J."/>
            <person name="Dzierzon H."/>
            <person name="Deng C."/>
            <person name="Wang Y.Y."/>
            <person name="Barron L."/>
            <person name="Manako K."/>
            <person name="Bowen J."/>
            <person name="Foster T.M."/>
            <person name="Erridge Z.A."/>
            <person name="Tiffin H."/>
            <person name="Waite C.N."/>
            <person name="Davies K.M."/>
            <person name="Grierson E.P."/>
            <person name="Laing W.A."/>
            <person name="Kirk R."/>
            <person name="Chen X."/>
            <person name="Wood M."/>
            <person name="Montefiori M."/>
            <person name="Brummell D.A."/>
            <person name="Schwinn K.E."/>
            <person name="Catanach A."/>
            <person name="Fullerton C."/>
            <person name="Li D."/>
            <person name="Meiyalaghan S."/>
            <person name="Nieuwenhuizen N."/>
            <person name="Read N."/>
            <person name="Prakash R."/>
            <person name="Hunter D."/>
            <person name="Zhang H."/>
            <person name="McKenzie M."/>
            <person name="Knabel M."/>
            <person name="Harris A."/>
            <person name="Allan A.C."/>
            <person name="Gleave A."/>
            <person name="Chen A."/>
            <person name="Janssen B.J."/>
            <person name="Plunkett B."/>
            <person name="Ampomah-Dwamena C."/>
            <person name="Voogd C."/>
            <person name="Leif D."/>
            <person name="Lafferty D."/>
            <person name="Souleyre E.J.F."/>
            <person name="Varkonyi-Gasic E."/>
            <person name="Gambi F."/>
            <person name="Hanley J."/>
            <person name="Yao J.L."/>
            <person name="Cheung J."/>
            <person name="David K.M."/>
            <person name="Warren B."/>
            <person name="Marsh K."/>
            <person name="Snowden K.C."/>
            <person name="Lin-Wang K."/>
            <person name="Brian L."/>
            <person name="Martinez-Sanchez M."/>
            <person name="Wang M."/>
            <person name="Ileperuma N."/>
            <person name="Macnee N."/>
            <person name="Campin R."/>
            <person name="McAtee P."/>
            <person name="Drummond R.S.M."/>
            <person name="Espley R.V."/>
            <person name="Ireland H.S."/>
            <person name="Wu R."/>
            <person name="Atkinson R.G."/>
            <person name="Karunairetnam S."/>
            <person name="Bulley S."/>
            <person name="Chunkath S."/>
            <person name="Hanley Z."/>
            <person name="Storey R."/>
            <person name="Thrimawithana A.H."/>
            <person name="Thomson S."/>
            <person name="David C."/>
            <person name="Testolin R."/>
            <person name="Huang H."/>
            <person name="Hellens R.P."/>
            <person name="Schaffer R.J."/>
        </authorList>
    </citation>
    <scope>NUCLEOTIDE SEQUENCE [LARGE SCALE GENOMIC DNA]</scope>
    <source>
        <strain evidence="4">cv. Red5</strain>
    </source>
</reference>
<feature type="repeat" description="PPR" evidence="2">
    <location>
        <begin position="209"/>
        <end position="243"/>
    </location>
</feature>
<evidence type="ECO:0000256" key="2">
    <source>
        <dbReference type="PROSITE-ProRule" id="PRU00708"/>
    </source>
</evidence>
<dbReference type="STRING" id="1590841.A0A2R6R6M8"/>
<dbReference type="InterPro" id="IPR002885">
    <property type="entry name" value="PPR_rpt"/>
</dbReference>
<dbReference type="FunFam" id="1.25.40.10:FF:000158">
    <property type="entry name" value="pentatricopeptide repeat-containing protein At2g33680"/>
    <property type="match status" value="1"/>
</dbReference>
<gene>
    <name evidence="3" type="ORF">CEY00_Acc10718</name>
</gene>
<sequence>MLSGYAQNRFAEEAMGQFDETMNSKIQPNVTTCVAVISSCSSLGEPCLAQSLVKMLDEKHVHLNYFIKTALLDKYAKCRSLETAREIFDELGVHKNSAAWNAMISDYTRVGGLIAGYAQNGQSAMALELFQEMAVTKDLKPDEVNMVSVLLSAYGHLGALELGKWVVNFITESQIKLCVSGFNYLIFMYPKCGSMSDARQVFQEMATRDVVSYNTLIRGFAAHGHGSEALELTSKMKDEGIEPDRITYIGVLMACSHGGLLEEGRKIFESIKNPAVDHYACMVDLLGPVGKLDEENTLIERMLMNPRAGV</sequence>
<dbReference type="FunCoup" id="A0A2R6R6M8">
    <property type="interactions" value="16"/>
</dbReference>
<evidence type="ECO:0000313" key="4">
    <source>
        <dbReference type="Proteomes" id="UP000241394"/>
    </source>
</evidence>
<accession>A0A2R6R6M8</accession>
<dbReference type="PANTHER" id="PTHR47926">
    <property type="entry name" value="PENTATRICOPEPTIDE REPEAT-CONTAINING PROTEIN"/>
    <property type="match status" value="1"/>
</dbReference>
<dbReference type="Pfam" id="PF01535">
    <property type="entry name" value="PPR"/>
    <property type="match status" value="3"/>
</dbReference>
<dbReference type="PROSITE" id="PS51375">
    <property type="entry name" value="PPR"/>
    <property type="match status" value="1"/>
</dbReference>
<reference evidence="3 4" key="1">
    <citation type="submission" date="2017-07" db="EMBL/GenBank/DDBJ databases">
        <title>An improved, manually edited Actinidia chinensis var. chinensis (kiwifruit) genome highlights the challenges associated with draft genomes and gene prediction in plants.</title>
        <authorList>
            <person name="Pilkington S."/>
            <person name="Crowhurst R."/>
            <person name="Hilario E."/>
            <person name="Nardozza S."/>
            <person name="Fraser L."/>
            <person name="Peng Y."/>
            <person name="Gunaseelan K."/>
            <person name="Simpson R."/>
            <person name="Tahir J."/>
            <person name="Deroles S."/>
            <person name="Templeton K."/>
            <person name="Luo Z."/>
            <person name="Davy M."/>
            <person name="Cheng C."/>
            <person name="Mcneilage M."/>
            <person name="Scaglione D."/>
            <person name="Liu Y."/>
            <person name="Zhang Q."/>
            <person name="Datson P."/>
            <person name="De Silva N."/>
            <person name="Gardiner S."/>
            <person name="Bassett H."/>
            <person name="Chagne D."/>
            <person name="Mccallum J."/>
            <person name="Dzierzon H."/>
            <person name="Deng C."/>
            <person name="Wang Y.-Y."/>
            <person name="Barron N."/>
            <person name="Manako K."/>
            <person name="Bowen J."/>
            <person name="Foster T."/>
            <person name="Erridge Z."/>
            <person name="Tiffin H."/>
            <person name="Waite C."/>
            <person name="Davies K."/>
            <person name="Grierson E."/>
            <person name="Laing W."/>
            <person name="Kirk R."/>
            <person name="Chen X."/>
            <person name="Wood M."/>
            <person name="Montefiori M."/>
            <person name="Brummell D."/>
            <person name="Schwinn K."/>
            <person name="Catanach A."/>
            <person name="Fullerton C."/>
            <person name="Li D."/>
            <person name="Meiyalaghan S."/>
            <person name="Nieuwenhuizen N."/>
            <person name="Read N."/>
            <person name="Prakash R."/>
            <person name="Hunter D."/>
            <person name="Zhang H."/>
            <person name="Mckenzie M."/>
            <person name="Knabel M."/>
            <person name="Harris A."/>
            <person name="Allan A."/>
            <person name="Chen A."/>
            <person name="Janssen B."/>
            <person name="Plunkett B."/>
            <person name="Dwamena C."/>
            <person name="Voogd C."/>
            <person name="Leif D."/>
            <person name="Lafferty D."/>
            <person name="Souleyre E."/>
            <person name="Varkonyi-Gasic E."/>
            <person name="Gambi F."/>
            <person name="Hanley J."/>
            <person name="Yao J.-L."/>
            <person name="Cheung J."/>
            <person name="David K."/>
            <person name="Warren B."/>
            <person name="Marsh K."/>
            <person name="Snowden K."/>
            <person name="Lin-Wang K."/>
            <person name="Brian L."/>
            <person name="Martinez-Sanchez M."/>
            <person name="Wang M."/>
            <person name="Ileperuma N."/>
            <person name="Macnee N."/>
            <person name="Campin R."/>
            <person name="Mcatee P."/>
            <person name="Drummond R."/>
            <person name="Espley R."/>
            <person name="Ireland H."/>
            <person name="Wu R."/>
            <person name="Atkinson R."/>
            <person name="Karunairetnam S."/>
            <person name="Bulley S."/>
            <person name="Chunkath S."/>
            <person name="Hanley Z."/>
            <person name="Storey R."/>
            <person name="Thrimawithana A."/>
            <person name="Thomson S."/>
            <person name="David C."/>
            <person name="Testolin R."/>
        </authorList>
    </citation>
    <scope>NUCLEOTIDE SEQUENCE [LARGE SCALE GENOMIC DNA]</scope>
    <source>
        <strain evidence="4">cv. Red5</strain>
        <tissue evidence="3">Young leaf</tissue>
    </source>
</reference>
<dbReference type="GO" id="GO:0003723">
    <property type="term" value="F:RNA binding"/>
    <property type="evidence" value="ECO:0007669"/>
    <property type="project" value="InterPro"/>
</dbReference>
<dbReference type="Gene3D" id="1.25.40.10">
    <property type="entry name" value="Tetratricopeptide repeat domain"/>
    <property type="match status" value="2"/>
</dbReference>
<evidence type="ECO:0000256" key="1">
    <source>
        <dbReference type="ARBA" id="ARBA00022737"/>
    </source>
</evidence>
<protein>
    <submittedName>
        <fullName evidence="3">Pentatricopeptide repeat-containing protein</fullName>
    </submittedName>
</protein>
<evidence type="ECO:0000313" key="3">
    <source>
        <dbReference type="EMBL" id="PSS21669.1"/>
    </source>
</evidence>
<dbReference type="AlphaFoldDB" id="A0A2R6R6M8"/>
<keyword evidence="1" id="KW-0677">Repeat</keyword>
<dbReference type="InterPro" id="IPR011990">
    <property type="entry name" value="TPR-like_helical_dom_sf"/>
</dbReference>
<dbReference type="GO" id="GO:0009451">
    <property type="term" value="P:RNA modification"/>
    <property type="evidence" value="ECO:0007669"/>
    <property type="project" value="InterPro"/>
</dbReference>
<dbReference type="NCBIfam" id="TIGR00756">
    <property type="entry name" value="PPR"/>
    <property type="match status" value="2"/>
</dbReference>